<dbReference type="Proteomes" id="UP000712600">
    <property type="component" value="Unassembled WGS sequence"/>
</dbReference>
<protein>
    <submittedName>
        <fullName evidence="1">Uncharacterized protein</fullName>
    </submittedName>
</protein>
<dbReference type="AlphaFoldDB" id="A0A8S9NLM8"/>
<gene>
    <name evidence="1" type="ORF">F2Q69_00039990</name>
</gene>
<proteinExistence type="predicted"/>
<comment type="caution">
    <text evidence="1">The sequence shown here is derived from an EMBL/GenBank/DDBJ whole genome shotgun (WGS) entry which is preliminary data.</text>
</comment>
<evidence type="ECO:0000313" key="1">
    <source>
        <dbReference type="EMBL" id="KAF3502538.1"/>
    </source>
</evidence>
<accession>A0A8S9NLM8</accession>
<reference evidence="1" key="1">
    <citation type="submission" date="2019-12" db="EMBL/GenBank/DDBJ databases">
        <title>Genome sequencing and annotation of Brassica cretica.</title>
        <authorList>
            <person name="Studholme D.J."/>
            <person name="Sarris P."/>
        </authorList>
    </citation>
    <scope>NUCLEOTIDE SEQUENCE</scope>
    <source>
        <strain evidence="1">PFS-109/04</strain>
        <tissue evidence="1">Leaf</tissue>
    </source>
</reference>
<evidence type="ECO:0000313" key="2">
    <source>
        <dbReference type="Proteomes" id="UP000712600"/>
    </source>
</evidence>
<dbReference type="EMBL" id="QGKX02001621">
    <property type="protein sequence ID" value="KAF3502538.1"/>
    <property type="molecule type" value="Genomic_DNA"/>
</dbReference>
<organism evidence="1 2">
    <name type="scientific">Brassica cretica</name>
    <name type="common">Mustard</name>
    <dbReference type="NCBI Taxonomy" id="69181"/>
    <lineage>
        <taxon>Eukaryota</taxon>
        <taxon>Viridiplantae</taxon>
        <taxon>Streptophyta</taxon>
        <taxon>Embryophyta</taxon>
        <taxon>Tracheophyta</taxon>
        <taxon>Spermatophyta</taxon>
        <taxon>Magnoliopsida</taxon>
        <taxon>eudicotyledons</taxon>
        <taxon>Gunneridae</taxon>
        <taxon>Pentapetalae</taxon>
        <taxon>rosids</taxon>
        <taxon>malvids</taxon>
        <taxon>Brassicales</taxon>
        <taxon>Brassicaceae</taxon>
        <taxon>Brassiceae</taxon>
        <taxon>Brassica</taxon>
    </lineage>
</organism>
<name>A0A8S9NLM8_BRACR</name>
<sequence>MFGSSAPCSCDLTSQLLNSFETTAVNEVLVGRISPKDEEGVVKIADSSVDMKRIKNKSKDMKNLIDHGQEIMDRKS</sequence>